<gene>
    <name evidence="5" type="ordered locus">Xaut_4945</name>
</gene>
<keyword evidence="1" id="KW-0805">Transcription regulation</keyword>
<evidence type="ECO:0000313" key="6">
    <source>
        <dbReference type="Proteomes" id="UP000002417"/>
    </source>
</evidence>
<dbReference type="EMBL" id="CP000782">
    <property type="protein sequence ID" value="ABS70148.1"/>
    <property type="molecule type" value="Genomic_DNA"/>
</dbReference>
<dbReference type="PROSITE" id="PS51118">
    <property type="entry name" value="HTH_HXLR"/>
    <property type="match status" value="1"/>
</dbReference>
<dbReference type="OrthoDB" id="9782219at2"/>
<dbReference type="PANTHER" id="PTHR33204">
    <property type="entry name" value="TRANSCRIPTIONAL REGULATOR, MARR FAMILY"/>
    <property type="match status" value="1"/>
</dbReference>
<dbReference type="KEGG" id="xau:Xaut_4945"/>
<reference evidence="5 6" key="1">
    <citation type="submission" date="2007-07" db="EMBL/GenBank/DDBJ databases">
        <title>Complete sequence of plasmid pXAUT01 of Xanthobacter autotrophicus Py2.</title>
        <authorList>
            <consortium name="US DOE Joint Genome Institute"/>
            <person name="Copeland A."/>
            <person name="Lucas S."/>
            <person name="Lapidus A."/>
            <person name="Barry K."/>
            <person name="Glavina del Rio T."/>
            <person name="Hammon N."/>
            <person name="Israni S."/>
            <person name="Dalin E."/>
            <person name="Tice H."/>
            <person name="Pitluck S."/>
            <person name="Sims D."/>
            <person name="Brettin T."/>
            <person name="Bruce D."/>
            <person name="Detter J.C."/>
            <person name="Han C."/>
            <person name="Tapia R."/>
            <person name="Brainard J."/>
            <person name="Schmutz J."/>
            <person name="Larimer F."/>
            <person name="Land M."/>
            <person name="Hauser L."/>
            <person name="Kyrpides N."/>
            <person name="Kim E."/>
            <person name="Ensigns S.A."/>
            <person name="Richardson P."/>
        </authorList>
    </citation>
    <scope>NUCLEOTIDE SEQUENCE [LARGE SCALE GENOMIC DNA]</scope>
    <source>
        <strain evidence="6">ATCC BAA-1158 / Py2</strain>
        <plasmid evidence="6">Plasmid pXAUT01</plasmid>
    </source>
</reference>
<name>A7IQ52_XANP2</name>
<dbReference type="PANTHER" id="PTHR33204:SF18">
    <property type="entry name" value="TRANSCRIPTIONAL REGULATORY PROTEIN"/>
    <property type="match status" value="1"/>
</dbReference>
<evidence type="ECO:0000259" key="4">
    <source>
        <dbReference type="PROSITE" id="PS51118"/>
    </source>
</evidence>
<dbReference type="Gene3D" id="1.10.10.10">
    <property type="entry name" value="Winged helix-like DNA-binding domain superfamily/Winged helix DNA-binding domain"/>
    <property type="match status" value="1"/>
</dbReference>
<dbReference type="InterPro" id="IPR036388">
    <property type="entry name" value="WH-like_DNA-bd_sf"/>
</dbReference>
<evidence type="ECO:0000256" key="2">
    <source>
        <dbReference type="ARBA" id="ARBA00023125"/>
    </source>
</evidence>
<proteinExistence type="predicted"/>
<evidence type="ECO:0000313" key="5">
    <source>
        <dbReference type="EMBL" id="ABS70148.1"/>
    </source>
</evidence>
<dbReference type="eggNOG" id="COG1733">
    <property type="taxonomic scope" value="Bacteria"/>
</dbReference>
<dbReference type="AlphaFoldDB" id="A7IQ52"/>
<organism evidence="5 6">
    <name type="scientific">Xanthobacter autotrophicus (strain ATCC BAA-1158 / Py2)</name>
    <dbReference type="NCBI Taxonomy" id="78245"/>
    <lineage>
        <taxon>Bacteria</taxon>
        <taxon>Pseudomonadati</taxon>
        <taxon>Pseudomonadota</taxon>
        <taxon>Alphaproteobacteria</taxon>
        <taxon>Hyphomicrobiales</taxon>
        <taxon>Xanthobacteraceae</taxon>
        <taxon>Xanthobacter</taxon>
    </lineage>
</organism>
<dbReference type="Pfam" id="PF01638">
    <property type="entry name" value="HxlR"/>
    <property type="match status" value="1"/>
</dbReference>
<protein>
    <submittedName>
        <fullName evidence="5">Transcriptional regulator, HxlR family</fullName>
    </submittedName>
</protein>
<keyword evidence="6" id="KW-1185">Reference proteome</keyword>
<dbReference type="InterPro" id="IPR036390">
    <property type="entry name" value="WH_DNA-bd_sf"/>
</dbReference>
<dbReference type="InterPro" id="IPR002577">
    <property type="entry name" value="HTH_HxlR"/>
</dbReference>
<keyword evidence="3" id="KW-0804">Transcription</keyword>
<feature type="domain" description="HTH hxlR-type" evidence="4">
    <location>
        <begin position="12"/>
        <end position="106"/>
    </location>
</feature>
<accession>A7IQ52</accession>
<evidence type="ECO:0000256" key="3">
    <source>
        <dbReference type="ARBA" id="ARBA00023163"/>
    </source>
</evidence>
<keyword evidence="5" id="KW-0614">Plasmid</keyword>
<keyword evidence="2" id="KW-0238">DNA-binding</keyword>
<dbReference type="HOGENOM" id="CLU_111585_0_1_5"/>
<sequence>MPGKTDLATFNCSLARALNDVGDWWTLLIIRDAFLGAQRFSEFQRSLGMARNTLSDRLERLCAAGVLLRGGALARPIYSLTEKGRALAPALVALQQWGDQFASENRPPVVVTDQRGRRLPRVKLVDSDGAEVGPDDLRFRPGPGADERTRARFQAVKSVRKVLK</sequence>
<dbReference type="Proteomes" id="UP000002417">
    <property type="component" value="Plasmid pXAUT01"/>
</dbReference>
<evidence type="ECO:0000256" key="1">
    <source>
        <dbReference type="ARBA" id="ARBA00023015"/>
    </source>
</evidence>
<dbReference type="PhylomeDB" id="A7IQ52"/>
<dbReference type="SUPFAM" id="SSF46785">
    <property type="entry name" value="Winged helix' DNA-binding domain"/>
    <property type="match status" value="1"/>
</dbReference>
<geneLocation type="plasmid" evidence="5 6">
    <name>pXAUT01</name>
</geneLocation>
<dbReference type="GO" id="GO:0003677">
    <property type="term" value="F:DNA binding"/>
    <property type="evidence" value="ECO:0007669"/>
    <property type="project" value="UniProtKB-KW"/>
</dbReference>